<dbReference type="OrthoDB" id="10615478at2759"/>
<dbReference type="EMBL" id="BRXW01000962">
    <property type="protein sequence ID" value="GMH80135.1"/>
    <property type="molecule type" value="Genomic_DNA"/>
</dbReference>
<name>A0A9W7EJF6_9STRA</name>
<gene>
    <name evidence="2" type="ORF">TrLO_g3052</name>
</gene>
<evidence type="ECO:0000313" key="3">
    <source>
        <dbReference type="Proteomes" id="UP001165122"/>
    </source>
</evidence>
<accession>A0A9W7EJF6</accession>
<organism evidence="2 3">
    <name type="scientific">Triparma laevis f. longispina</name>
    <dbReference type="NCBI Taxonomy" id="1714387"/>
    <lineage>
        <taxon>Eukaryota</taxon>
        <taxon>Sar</taxon>
        <taxon>Stramenopiles</taxon>
        <taxon>Ochrophyta</taxon>
        <taxon>Bolidophyceae</taxon>
        <taxon>Parmales</taxon>
        <taxon>Triparmaceae</taxon>
        <taxon>Triparma</taxon>
    </lineage>
</organism>
<protein>
    <submittedName>
        <fullName evidence="2">Uncharacterized protein</fullName>
    </submittedName>
</protein>
<feature type="region of interest" description="Disordered" evidence="1">
    <location>
        <begin position="1"/>
        <end position="20"/>
    </location>
</feature>
<comment type="caution">
    <text evidence="2">The sequence shown here is derived from an EMBL/GenBank/DDBJ whole genome shotgun (WGS) entry which is preliminary data.</text>
</comment>
<proteinExistence type="predicted"/>
<evidence type="ECO:0000313" key="2">
    <source>
        <dbReference type="EMBL" id="GMH80135.1"/>
    </source>
</evidence>
<sequence>MLRTELRTEQEKNKALIEERDADRDRYQRVIAEINSSSPLQLRRRKLDNVASSGQPLDRDDRKVKVSDAIIATPLSSLLISNSPSFFAQGQQRGK</sequence>
<dbReference type="Proteomes" id="UP001165122">
    <property type="component" value="Unassembled WGS sequence"/>
</dbReference>
<evidence type="ECO:0000256" key="1">
    <source>
        <dbReference type="SAM" id="MobiDB-lite"/>
    </source>
</evidence>
<keyword evidence="3" id="KW-1185">Reference proteome</keyword>
<reference evidence="3" key="1">
    <citation type="journal article" date="2023" name="Commun. Biol.">
        <title>Genome analysis of Parmales, the sister group of diatoms, reveals the evolutionary specialization of diatoms from phago-mixotrophs to photoautotrophs.</title>
        <authorList>
            <person name="Ban H."/>
            <person name="Sato S."/>
            <person name="Yoshikawa S."/>
            <person name="Yamada K."/>
            <person name="Nakamura Y."/>
            <person name="Ichinomiya M."/>
            <person name="Sato N."/>
            <person name="Blanc-Mathieu R."/>
            <person name="Endo H."/>
            <person name="Kuwata A."/>
            <person name="Ogata H."/>
        </authorList>
    </citation>
    <scope>NUCLEOTIDE SEQUENCE [LARGE SCALE GENOMIC DNA]</scope>
    <source>
        <strain evidence="3">NIES 3700</strain>
    </source>
</reference>
<dbReference type="AlphaFoldDB" id="A0A9W7EJF6"/>